<dbReference type="EMBL" id="JALNTZ010000003">
    <property type="protein sequence ID" value="KAJ3659388.1"/>
    <property type="molecule type" value="Genomic_DNA"/>
</dbReference>
<gene>
    <name evidence="1" type="ORF">Zmor_011078</name>
</gene>
<sequence>MKCLIHDCFEFGNVILTILEKEVTRMSMVVPQSGTMEISAGAANKFVRACLECLLIVCNQLITTKLFLKIPFTIDISVTCKTALRSKKKKEEIIGSQFSMNDPATGCYLILLFSALCILQKFTTWAGEH</sequence>
<proteinExistence type="predicted"/>
<keyword evidence="2" id="KW-1185">Reference proteome</keyword>
<evidence type="ECO:0000313" key="2">
    <source>
        <dbReference type="Proteomes" id="UP001168821"/>
    </source>
</evidence>
<name>A0AA38IQ13_9CUCU</name>
<organism evidence="1 2">
    <name type="scientific">Zophobas morio</name>
    <dbReference type="NCBI Taxonomy" id="2755281"/>
    <lineage>
        <taxon>Eukaryota</taxon>
        <taxon>Metazoa</taxon>
        <taxon>Ecdysozoa</taxon>
        <taxon>Arthropoda</taxon>
        <taxon>Hexapoda</taxon>
        <taxon>Insecta</taxon>
        <taxon>Pterygota</taxon>
        <taxon>Neoptera</taxon>
        <taxon>Endopterygota</taxon>
        <taxon>Coleoptera</taxon>
        <taxon>Polyphaga</taxon>
        <taxon>Cucujiformia</taxon>
        <taxon>Tenebrionidae</taxon>
        <taxon>Zophobas</taxon>
    </lineage>
</organism>
<protein>
    <submittedName>
        <fullName evidence="1">Uncharacterized protein</fullName>
    </submittedName>
</protein>
<evidence type="ECO:0000313" key="1">
    <source>
        <dbReference type="EMBL" id="KAJ3659388.1"/>
    </source>
</evidence>
<reference evidence="1" key="1">
    <citation type="journal article" date="2023" name="G3 (Bethesda)">
        <title>Whole genome assemblies of Zophobas morio and Tenebrio molitor.</title>
        <authorList>
            <person name="Kaur S."/>
            <person name="Stinson S.A."/>
            <person name="diCenzo G.C."/>
        </authorList>
    </citation>
    <scope>NUCLEOTIDE SEQUENCE</scope>
    <source>
        <strain evidence="1">QUZm001</strain>
    </source>
</reference>
<dbReference type="Proteomes" id="UP001168821">
    <property type="component" value="Unassembled WGS sequence"/>
</dbReference>
<accession>A0AA38IQ13</accession>
<dbReference type="AlphaFoldDB" id="A0AA38IQ13"/>
<comment type="caution">
    <text evidence="1">The sequence shown here is derived from an EMBL/GenBank/DDBJ whole genome shotgun (WGS) entry which is preliminary data.</text>
</comment>